<comment type="catalytic activity">
    <reaction evidence="5">
        <text>an adenosine in mRNA + S-adenosyl-L-methionine = an N(6)-methyladenosine in mRNA + S-adenosyl-L-homocysteine + H(+)</text>
        <dbReference type="Rhea" id="RHEA:55584"/>
        <dbReference type="Rhea" id="RHEA-COMP:12414"/>
        <dbReference type="Rhea" id="RHEA-COMP:12417"/>
        <dbReference type="ChEBI" id="CHEBI:15378"/>
        <dbReference type="ChEBI" id="CHEBI:57856"/>
        <dbReference type="ChEBI" id="CHEBI:59789"/>
        <dbReference type="ChEBI" id="CHEBI:74411"/>
        <dbReference type="ChEBI" id="CHEBI:74449"/>
        <dbReference type="EC" id="2.1.1.348"/>
    </reaction>
</comment>
<dbReference type="InterPro" id="IPR029063">
    <property type="entry name" value="SAM-dependent_MTases_sf"/>
</dbReference>
<dbReference type="AlphaFoldDB" id="A0A9P0QL13"/>
<sequence>MADLLPLVSFFINSSASIQLSPIQSELSLIWHAYCRDNYKISISSFVDQVSRINEITKGCFWKDLDSINSECALEYINIDKLVDLEEFLKVEDDNDPNRTNSLMDIDQTSPLPSYSAEDFFHMLNKPMNPPLNALEILITKPTARKELTISKMKVKWPKRQFAEVCRNNSHVHTLSNIFGNGGDQISKLRGKVSSTIYQCTLKNVHYLPIITNYTDISLGDCSYLDTCHRMKTCRYLHYYTLNASQCDDVKNDNLSKKFYLDCIANEYTLGDCLLEYKRAVLPPQWISCDVRQIPFSILGKFAVIISDPAWDIHMSLPYGTCKDVELLSLPMNELQDEGIILLWVTGRSIETGRKALTSWGYTISDEIIWVKLNQLRRTIVTGRTGHWLNHSKEHLLVGVKGGNLPWLNRLVDSSIVVSSTRETSRKPDEIYQIVERIVGKHARKLELFGRDHNIRPGWFTIGNQVSGVSIYEEEVRIKYEEYKKLTDRKKRL</sequence>
<dbReference type="GO" id="GO:0032259">
    <property type="term" value="P:methylation"/>
    <property type="evidence" value="ECO:0007669"/>
    <property type="project" value="UniProtKB-KW"/>
</dbReference>
<protein>
    <recommendedName>
        <fullName evidence="1">mRNA m(6)A methyltransferase</fullName>
        <ecNumber evidence="1">2.1.1.348</ecNumber>
    </recommendedName>
</protein>
<accession>A0A9P0QL13</accession>
<organism evidence="7 8">
    <name type="scientific">[Candida] railenensis</name>
    <dbReference type="NCBI Taxonomy" id="45579"/>
    <lineage>
        <taxon>Eukaryota</taxon>
        <taxon>Fungi</taxon>
        <taxon>Dikarya</taxon>
        <taxon>Ascomycota</taxon>
        <taxon>Saccharomycotina</taxon>
        <taxon>Pichiomycetes</taxon>
        <taxon>Debaryomycetaceae</taxon>
        <taxon>Kurtzmaniella</taxon>
    </lineage>
</organism>
<dbReference type="Pfam" id="PF05063">
    <property type="entry name" value="MT-A70"/>
    <property type="match status" value="1"/>
</dbReference>
<gene>
    <name evidence="7" type="ORF">CLIB1423_02S10968</name>
</gene>
<evidence type="ECO:0000313" key="7">
    <source>
        <dbReference type="EMBL" id="CAH2351043.1"/>
    </source>
</evidence>
<keyword evidence="8" id="KW-1185">Reference proteome</keyword>
<proteinExistence type="inferred from homology"/>
<dbReference type="EC" id="2.1.1.348" evidence="1"/>
<reference evidence="7" key="1">
    <citation type="submission" date="2022-03" db="EMBL/GenBank/DDBJ databases">
        <authorList>
            <person name="Legras J.-L."/>
            <person name="Devillers H."/>
            <person name="Grondin C."/>
        </authorList>
    </citation>
    <scope>NUCLEOTIDE SEQUENCE</scope>
    <source>
        <strain evidence="7">CLIB 1423</strain>
    </source>
</reference>
<evidence type="ECO:0000256" key="6">
    <source>
        <dbReference type="PROSITE-ProRule" id="PRU00489"/>
    </source>
</evidence>
<dbReference type="GO" id="GO:0001734">
    <property type="term" value="F:mRNA m(6)A methyltransferase activity"/>
    <property type="evidence" value="ECO:0007669"/>
    <property type="project" value="UniProtKB-EC"/>
</dbReference>
<evidence type="ECO:0000256" key="3">
    <source>
        <dbReference type="ARBA" id="ARBA00022679"/>
    </source>
</evidence>
<dbReference type="PANTHER" id="PTHR12829:SF7">
    <property type="entry name" value="N6-ADENOSINE-METHYLTRANSFERASE CATALYTIC SUBUNIT"/>
    <property type="match status" value="1"/>
</dbReference>
<name>A0A9P0QL13_9ASCO</name>
<dbReference type="GO" id="GO:0005634">
    <property type="term" value="C:nucleus"/>
    <property type="evidence" value="ECO:0007669"/>
    <property type="project" value="TreeGrafter"/>
</dbReference>
<evidence type="ECO:0000256" key="5">
    <source>
        <dbReference type="ARBA" id="ARBA00048957"/>
    </source>
</evidence>
<comment type="similarity">
    <text evidence="6">Belongs to the MT-A70-like family.</text>
</comment>
<dbReference type="EMBL" id="CAKXYY010000002">
    <property type="protein sequence ID" value="CAH2351043.1"/>
    <property type="molecule type" value="Genomic_DNA"/>
</dbReference>
<keyword evidence="4" id="KW-0949">S-adenosyl-L-methionine</keyword>
<dbReference type="PROSITE" id="PS51143">
    <property type="entry name" value="MT_A70"/>
    <property type="match status" value="1"/>
</dbReference>
<dbReference type="Proteomes" id="UP000837801">
    <property type="component" value="Unassembled WGS sequence"/>
</dbReference>
<comment type="caution">
    <text evidence="7">The sequence shown here is derived from an EMBL/GenBank/DDBJ whole genome shotgun (WGS) entry which is preliminary data.</text>
</comment>
<evidence type="ECO:0000313" key="8">
    <source>
        <dbReference type="Proteomes" id="UP000837801"/>
    </source>
</evidence>
<dbReference type="PANTHER" id="PTHR12829">
    <property type="entry name" value="N6-ADENOSINE-METHYLTRANSFERASE"/>
    <property type="match status" value="1"/>
</dbReference>
<keyword evidence="2" id="KW-0489">Methyltransferase</keyword>
<dbReference type="OrthoDB" id="10262526at2759"/>
<evidence type="ECO:0000256" key="1">
    <source>
        <dbReference type="ARBA" id="ARBA00012160"/>
    </source>
</evidence>
<dbReference type="GO" id="GO:0036396">
    <property type="term" value="C:RNA N6-methyladenosine methyltransferase complex"/>
    <property type="evidence" value="ECO:0007669"/>
    <property type="project" value="TreeGrafter"/>
</dbReference>
<dbReference type="SUPFAM" id="SSF53335">
    <property type="entry name" value="S-adenosyl-L-methionine-dependent methyltransferases"/>
    <property type="match status" value="1"/>
</dbReference>
<keyword evidence="3" id="KW-0808">Transferase</keyword>
<evidence type="ECO:0000256" key="4">
    <source>
        <dbReference type="ARBA" id="ARBA00022691"/>
    </source>
</evidence>
<dbReference type="InterPro" id="IPR007757">
    <property type="entry name" value="MT-A70-like"/>
</dbReference>
<evidence type="ECO:0000256" key="2">
    <source>
        <dbReference type="ARBA" id="ARBA00022603"/>
    </source>
</evidence>